<dbReference type="SUPFAM" id="SSF53474">
    <property type="entry name" value="alpha/beta-Hydrolases"/>
    <property type="match status" value="1"/>
</dbReference>
<dbReference type="EMBL" id="UYJE01000854">
    <property type="protein sequence ID" value="VDH97088.1"/>
    <property type="molecule type" value="Genomic_DNA"/>
</dbReference>
<dbReference type="PANTHER" id="PTHR48081:SF8">
    <property type="entry name" value="ALPHA_BETA HYDROLASE FOLD-3 DOMAIN-CONTAINING PROTEIN-RELATED"/>
    <property type="match status" value="1"/>
</dbReference>
<dbReference type="InterPro" id="IPR029058">
    <property type="entry name" value="AB_hydrolase_fold"/>
</dbReference>
<dbReference type="GO" id="GO:0016020">
    <property type="term" value="C:membrane"/>
    <property type="evidence" value="ECO:0007669"/>
    <property type="project" value="InterPro"/>
</dbReference>
<feature type="domain" description="Alpha/beta hydrolase fold-3" evidence="3">
    <location>
        <begin position="301"/>
        <end position="377"/>
    </location>
</feature>
<evidence type="ECO:0000256" key="1">
    <source>
        <dbReference type="ARBA" id="ARBA00010515"/>
    </source>
</evidence>
<comment type="similarity">
    <text evidence="1">Belongs to the 'GDXG' lipolytic enzyme family.</text>
</comment>
<protein>
    <submittedName>
        <fullName evidence="4">Arylacetamide deacetylase-like 3/4</fullName>
        <ecNumber evidence="4">3.1.1.-</ecNumber>
    </submittedName>
</protein>
<proteinExistence type="inferred from homology"/>
<evidence type="ECO:0000259" key="3">
    <source>
        <dbReference type="Pfam" id="PF07859"/>
    </source>
</evidence>
<dbReference type="EC" id="3.1.1.-" evidence="4"/>
<dbReference type="Pfam" id="PF07859">
    <property type="entry name" value="Abhydrolase_3"/>
    <property type="match status" value="2"/>
</dbReference>
<dbReference type="GO" id="GO:0052689">
    <property type="term" value="F:carboxylic ester hydrolase activity"/>
    <property type="evidence" value="ECO:0007669"/>
    <property type="project" value="InterPro"/>
</dbReference>
<dbReference type="InterPro" id="IPR017157">
    <property type="entry name" value="Arylacetamide_deacetylase"/>
</dbReference>
<comment type="caution">
    <text evidence="4">The sequence shown here is derived from an EMBL/GenBank/DDBJ whole genome shotgun (WGS) entry which is preliminary data.</text>
</comment>
<dbReference type="Gene3D" id="3.40.50.1820">
    <property type="entry name" value="alpha/beta hydrolase"/>
    <property type="match status" value="1"/>
</dbReference>
<dbReference type="PANTHER" id="PTHR48081">
    <property type="entry name" value="AB HYDROLASE SUPERFAMILY PROTEIN C4A8.06C"/>
    <property type="match status" value="1"/>
</dbReference>
<dbReference type="OrthoDB" id="408631at2759"/>
<evidence type="ECO:0000313" key="5">
    <source>
        <dbReference type="Proteomes" id="UP000596742"/>
    </source>
</evidence>
<dbReference type="AlphaFoldDB" id="A0A8B6BWS6"/>
<evidence type="ECO:0000313" key="4">
    <source>
        <dbReference type="EMBL" id="VDH97088.1"/>
    </source>
</evidence>
<reference evidence="4" key="1">
    <citation type="submission" date="2018-11" db="EMBL/GenBank/DDBJ databases">
        <authorList>
            <person name="Alioto T."/>
            <person name="Alioto T."/>
        </authorList>
    </citation>
    <scope>NUCLEOTIDE SEQUENCE</scope>
</reference>
<accession>A0A8B6BWS6</accession>
<feature type="domain" description="Alpha/beta hydrolase fold-3" evidence="3">
    <location>
        <begin position="115"/>
        <end position="237"/>
    </location>
</feature>
<dbReference type="Proteomes" id="UP000596742">
    <property type="component" value="Unassembled WGS sequence"/>
</dbReference>
<keyword evidence="2 4" id="KW-0378">Hydrolase</keyword>
<gene>
    <name evidence="4" type="ORF">MGAL_10B084344</name>
</gene>
<dbReference type="InterPro" id="IPR050300">
    <property type="entry name" value="GDXG_lipolytic_enzyme"/>
</dbReference>
<organism evidence="4 5">
    <name type="scientific">Mytilus galloprovincialis</name>
    <name type="common">Mediterranean mussel</name>
    <dbReference type="NCBI Taxonomy" id="29158"/>
    <lineage>
        <taxon>Eukaryota</taxon>
        <taxon>Metazoa</taxon>
        <taxon>Spiralia</taxon>
        <taxon>Lophotrochozoa</taxon>
        <taxon>Mollusca</taxon>
        <taxon>Bivalvia</taxon>
        <taxon>Autobranchia</taxon>
        <taxon>Pteriomorphia</taxon>
        <taxon>Mytilida</taxon>
        <taxon>Mytiloidea</taxon>
        <taxon>Mytilidae</taxon>
        <taxon>Mytilinae</taxon>
        <taxon>Mytilus</taxon>
    </lineage>
</organism>
<sequence>MRNFLLFLTIFVVFASYRVYVVLNRPLPDNIKQPNVVRILDELGRIANYYLKLCLMLNINPASQPIKSIVNNGFGFVMNGVYSQNPDVQVTNTRIANVPVKIIQPTKVTRSLPAIIYVHGGGWTWFSTDTYSSYLENLSNRTKMIVIAIEYRKAPEYPFPAGYSDCIDVTWQVLAGKSGVNVDTNKVVIAGDGSGGGIAAAVARHFPNKIMIQILINPVLQMLDFQTPSYQDNVDIISGITSPEREALHWLLYIGQPIAFSSKITENKHLFPSTVQSHFNLIDSAKHLPTYLKITNRTTIIPRQHDFVVAMRLQTYITNETLSPMMHKNLQDIPKAYVITSQYDVLRDEAVMYTNRIHGAGNKVKLKHYKNAFHGFFLFSHESGIFHLDEAKAALQELVDFLRYQVYGLSKPLREAYRV</sequence>
<dbReference type="InterPro" id="IPR013094">
    <property type="entry name" value="AB_hydrolase_3"/>
</dbReference>
<dbReference type="PIRSF" id="PIRSF037251">
    <property type="entry name" value="Arylacetamide_deacetylase"/>
    <property type="match status" value="1"/>
</dbReference>
<name>A0A8B6BWS6_MYTGA</name>
<keyword evidence="5" id="KW-1185">Reference proteome</keyword>
<evidence type="ECO:0000256" key="2">
    <source>
        <dbReference type="ARBA" id="ARBA00022801"/>
    </source>
</evidence>